<comment type="pathway">
    <text evidence="10">Carbohydrate degradation.</text>
</comment>
<evidence type="ECO:0000256" key="10">
    <source>
        <dbReference type="HAMAP-Rule" id="MF_02227"/>
    </source>
</evidence>
<dbReference type="GO" id="GO:0006098">
    <property type="term" value="P:pentose-phosphate shunt"/>
    <property type="evidence" value="ECO:0007669"/>
    <property type="project" value="UniProtKB-UniRule"/>
</dbReference>
<dbReference type="Gene3D" id="3.20.20.70">
    <property type="entry name" value="Aldolase class I"/>
    <property type="match status" value="1"/>
</dbReference>
<dbReference type="CDD" id="cd00429">
    <property type="entry name" value="RPE"/>
    <property type="match status" value="1"/>
</dbReference>
<accession>A0A2G5NS57</accession>
<feature type="binding site" evidence="10 13">
    <location>
        <position position="32"/>
    </location>
    <ligand>
        <name>a divalent metal cation</name>
        <dbReference type="ChEBI" id="CHEBI:60240"/>
    </ligand>
</feature>
<comment type="caution">
    <text evidence="15">The sequence shown here is derived from an EMBL/GenBank/DDBJ whole genome shotgun (WGS) entry which is preliminary data.</text>
</comment>
<comment type="cofactor">
    <cofactor evidence="3">
        <name>Co(2+)</name>
        <dbReference type="ChEBI" id="CHEBI:48828"/>
    </cofactor>
</comment>
<comment type="function">
    <text evidence="10">Catalyzes the reversible epimerization of D-ribulose 5-phosphate to D-xylulose 5-phosphate.</text>
</comment>
<organism evidence="15 16">
    <name type="scientific">Macrococcoides goetzii</name>
    <dbReference type="NCBI Taxonomy" id="1891097"/>
    <lineage>
        <taxon>Bacteria</taxon>
        <taxon>Bacillati</taxon>
        <taxon>Bacillota</taxon>
        <taxon>Bacilli</taxon>
        <taxon>Bacillales</taxon>
        <taxon>Staphylococcaceae</taxon>
        <taxon>Macrococcoides</taxon>
    </lineage>
</organism>
<keyword evidence="13" id="KW-0464">Manganese</keyword>
<dbReference type="AlphaFoldDB" id="A0A2G5NS57"/>
<dbReference type="RefSeq" id="WP_099577618.1">
    <property type="nucleotide sequence ID" value="NZ_MJBI02000001.1"/>
</dbReference>
<reference evidence="15 16" key="1">
    <citation type="journal article" date="2018" name="Front. Microbiol.">
        <title>Description and Comparative Genomics of Macrococcus caseolyticus subsp. hominis subsp. nov., Macrococcus goetzii sp. nov., Macrococcus epidermidis sp. nov., and Macrococcus bohemicus sp. nov., Novel Macrococci From Human Clinical Material With Virulence Potential and Suspected Uptake of Foreign DNA by Natural Transformation.</title>
        <authorList>
            <person name="Maslanova I."/>
            <person name="Wertheimer Z."/>
            <person name="Sedlacek I."/>
            <person name="Svec P."/>
            <person name="Indrakova A."/>
            <person name="Kovarovic V."/>
            <person name="Schumann P."/>
            <person name="Sproer C."/>
            <person name="Kralova S."/>
            <person name="Sedo O."/>
            <person name="Kristofova L."/>
            <person name="Vrbovska V."/>
            <person name="Fuzik T."/>
            <person name="Petras P."/>
            <person name="Zdrahal Z."/>
            <person name="Ruzickova V."/>
            <person name="Doskar J."/>
            <person name="Pantucek R."/>
        </authorList>
    </citation>
    <scope>NUCLEOTIDE SEQUENCE [LARGE SCALE GENOMIC DNA]</scope>
    <source>
        <strain evidence="15 16">CCM 4927</strain>
    </source>
</reference>
<dbReference type="PROSITE" id="PS01086">
    <property type="entry name" value="RIBUL_P_3_EPIMER_2"/>
    <property type="match status" value="1"/>
</dbReference>
<feature type="binding site" evidence="10 14">
    <location>
        <begin position="141"/>
        <end position="144"/>
    </location>
    <ligand>
        <name>substrate</name>
    </ligand>
</feature>
<gene>
    <name evidence="10" type="primary">rpe</name>
    <name evidence="15" type="ORF">BFS35_003990</name>
</gene>
<dbReference type="PANTHER" id="PTHR11749">
    <property type="entry name" value="RIBULOSE-5-PHOSPHATE-3-EPIMERASE"/>
    <property type="match status" value="1"/>
</dbReference>
<evidence type="ECO:0000256" key="11">
    <source>
        <dbReference type="PIRNR" id="PIRNR001461"/>
    </source>
</evidence>
<dbReference type="InterPro" id="IPR011060">
    <property type="entry name" value="RibuloseP-bd_barrel"/>
</dbReference>
<feature type="active site" description="Proton acceptor" evidence="10 12">
    <location>
        <position position="34"/>
    </location>
</feature>
<dbReference type="PIRSF" id="PIRSF001461">
    <property type="entry name" value="RPE"/>
    <property type="match status" value="1"/>
</dbReference>
<evidence type="ECO:0000256" key="9">
    <source>
        <dbReference type="ARBA" id="ARBA00023235"/>
    </source>
</evidence>
<feature type="active site" description="Proton donor" evidence="10 12">
    <location>
        <position position="174"/>
    </location>
</feature>
<dbReference type="HAMAP" id="MF_02227">
    <property type="entry name" value="RPE"/>
    <property type="match status" value="1"/>
</dbReference>
<sequence length="215" mass="23892">MMKVAPSLLSCNFLNIQQEIKRLEEAGVDYIHFDVMDGNFVPNISFAFPVLNQIRQVTDLTIDTHLMVQDPERYIQTFAEAGSDIITVHVEATNHIHRAIQMIHDTGKKAGVTLNPGTPIESVVPVLKDVDLVLVMTVNPGFGGQQFIENGIEKIKFLKDYKEKHHLNYEIEVDGGVNEDTAKACIEAGADVLVAGSYFFKHKDLSTPTSVLRGE</sequence>
<feature type="binding site" evidence="10">
    <location>
        <begin position="174"/>
        <end position="176"/>
    </location>
    <ligand>
        <name>substrate</name>
    </ligand>
</feature>
<proteinExistence type="inferred from homology"/>
<evidence type="ECO:0000256" key="5">
    <source>
        <dbReference type="ARBA" id="ARBA00001954"/>
    </source>
</evidence>
<dbReference type="GO" id="GO:0046872">
    <property type="term" value="F:metal ion binding"/>
    <property type="evidence" value="ECO:0007669"/>
    <property type="project" value="UniProtKB-UniRule"/>
</dbReference>
<evidence type="ECO:0000256" key="6">
    <source>
        <dbReference type="ARBA" id="ARBA00009541"/>
    </source>
</evidence>
<dbReference type="InterPro" id="IPR000056">
    <property type="entry name" value="Ribul_P_3_epim-like"/>
</dbReference>
<evidence type="ECO:0000313" key="15">
    <source>
        <dbReference type="EMBL" id="RAI82857.1"/>
    </source>
</evidence>
<comment type="catalytic activity">
    <reaction evidence="1 10 11">
        <text>D-ribulose 5-phosphate = D-xylulose 5-phosphate</text>
        <dbReference type="Rhea" id="RHEA:13677"/>
        <dbReference type="ChEBI" id="CHEBI:57737"/>
        <dbReference type="ChEBI" id="CHEBI:58121"/>
        <dbReference type="EC" id="5.1.3.1"/>
    </reaction>
</comment>
<protein>
    <recommendedName>
        <fullName evidence="7 10">Ribulose-phosphate 3-epimerase</fullName>
        <ecNumber evidence="7 10">5.1.3.1</ecNumber>
    </recommendedName>
</protein>
<dbReference type="PROSITE" id="PS01085">
    <property type="entry name" value="RIBUL_P_3_EPIMER_1"/>
    <property type="match status" value="1"/>
</dbReference>
<dbReference type="GO" id="GO:0004750">
    <property type="term" value="F:D-ribulose-phosphate 3-epimerase activity"/>
    <property type="evidence" value="ECO:0007669"/>
    <property type="project" value="UniProtKB-UniRule"/>
</dbReference>
<evidence type="ECO:0000256" key="3">
    <source>
        <dbReference type="ARBA" id="ARBA00001941"/>
    </source>
</evidence>
<evidence type="ECO:0000256" key="12">
    <source>
        <dbReference type="PIRSR" id="PIRSR001461-1"/>
    </source>
</evidence>
<feature type="binding site" evidence="10 13">
    <location>
        <position position="34"/>
    </location>
    <ligand>
        <name>a divalent metal cation</name>
        <dbReference type="ChEBI" id="CHEBI:60240"/>
    </ligand>
</feature>
<dbReference type="FunFam" id="3.20.20.70:FF:000004">
    <property type="entry name" value="Ribulose-phosphate 3-epimerase"/>
    <property type="match status" value="1"/>
</dbReference>
<dbReference type="NCBIfam" id="TIGR01163">
    <property type="entry name" value="rpe"/>
    <property type="match status" value="1"/>
</dbReference>
<feature type="binding site" evidence="14">
    <location>
        <position position="176"/>
    </location>
    <ligand>
        <name>substrate</name>
    </ligand>
</feature>
<keyword evidence="16" id="KW-1185">Reference proteome</keyword>
<feature type="binding site" evidence="10 14">
    <location>
        <position position="7"/>
    </location>
    <ligand>
        <name>substrate</name>
    </ligand>
</feature>
<comment type="cofactor">
    <cofactor evidence="2">
        <name>Mn(2+)</name>
        <dbReference type="ChEBI" id="CHEBI:29035"/>
    </cofactor>
</comment>
<evidence type="ECO:0000256" key="2">
    <source>
        <dbReference type="ARBA" id="ARBA00001936"/>
    </source>
</evidence>
<dbReference type="GO" id="GO:0005737">
    <property type="term" value="C:cytoplasm"/>
    <property type="evidence" value="ECO:0007669"/>
    <property type="project" value="UniProtKB-ARBA"/>
</dbReference>
<evidence type="ECO:0000313" key="16">
    <source>
        <dbReference type="Proteomes" id="UP000229523"/>
    </source>
</evidence>
<keyword evidence="10 11" id="KW-0119">Carbohydrate metabolism</keyword>
<dbReference type="EMBL" id="MJBI02000001">
    <property type="protein sequence ID" value="RAI82857.1"/>
    <property type="molecule type" value="Genomic_DNA"/>
</dbReference>
<comment type="cofactor">
    <cofactor evidence="4">
        <name>Zn(2+)</name>
        <dbReference type="ChEBI" id="CHEBI:29105"/>
    </cofactor>
</comment>
<dbReference type="NCBIfam" id="NF004076">
    <property type="entry name" value="PRK05581.1-4"/>
    <property type="match status" value="1"/>
</dbReference>
<keyword evidence="9 10" id="KW-0413">Isomerase</keyword>
<evidence type="ECO:0000256" key="13">
    <source>
        <dbReference type="PIRSR" id="PIRSR001461-2"/>
    </source>
</evidence>
<keyword evidence="13" id="KW-0862">Zinc</keyword>
<dbReference type="SUPFAM" id="SSF51366">
    <property type="entry name" value="Ribulose-phoshate binding barrel"/>
    <property type="match status" value="1"/>
</dbReference>
<feature type="binding site" evidence="10 14">
    <location>
        <position position="65"/>
    </location>
    <ligand>
        <name>substrate</name>
    </ligand>
</feature>
<dbReference type="EC" id="5.1.3.1" evidence="7 10"/>
<evidence type="ECO:0000256" key="1">
    <source>
        <dbReference type="ARBA" id="ARBA00001782"/>
    </source>
</evidence>
<comment type="similarity">
    <text evidence="6 10 11">Belongs to the ribulose-phosphate 3-epimerase family.</text>
</comment>
<comment type="cofactor">
    <cofactor evidence="5">
        <name>Fe(2+)</name>
        <dbReference type="ChEBI" id="CHEBI:29033"/>
    </cofactor>
</comment>
<keyword evidence="8 10" id="KW-0479">Metal-binding</keyword>
<evidence type="ECO:0000256" key="8">
    <source>
        <dbReference type="ARBA" id="ARBA00022723"/>
    </source>
</evidence>
<evidence type="ECO:0000256" key="4">
    <source>
        <dbReference type="ARBA" id="ARBA00001947"/>
    </source>
</evidence>
<feature type="binding site" evidence="10 13">
    <location>
        <position position="174"/>
    </location>
    <ligand>
        <name>a divalent metal cation</name>
        <dbReference type="ChEBI" id="CHEBI:60240"/>
    </ligand>
</feature>
<comment type="cofactor">
    <cofactor evidence="10 13">
        <name>a divalent metal cation</name>
        <dbReference type="ChEBI" id="CHEBI:60240"/>
    </cofactor>
    <text evidence="10 13">Binds 1 divalent metal cation per subunit.</text>
</comment>
<dbReference type="InterPro" id="IPR026019">
    <property type="entry name" value="Ribul_P_3_epim"/>
</dbReference>
<keyword evidence="13" id="KW-0170">Cobalt</keyword>
<dbReference type="Pfam" id="PF00834">
    <property type="entry name" value="Ribul_P_3_epim"/>
    <property type="match status" value="1"/>
</dbReference>
<dbReference type="Proteomes" id="UP000229523">
    <property type="component" value="Unassembled WGS sequence"/>
</dbReference>
<name>A0A2G5NS57_9STAP</name>
<feature type="binding site" evidence="10 14">
    <location>
        <begin position="196"/>
        <end position="197"/>
    </location>
    <ligand>
        <name>substrate</name>
    </ligand>
</feature>
<dbReference type="InterPro" id="IPR013785">
    <property type="entry name" value="Aldolase_TIM"/>
</dbReference>
<evidence type="ECO:0000256" key="7">
    <source>
        <dbReference type="ARBA" id="ARBA00013188"/>
    </source>
</evidence>
<evidence type="ECO:0000256" key="14">
    <source>
        <dbReference type="PIRSR" id="PIRSR001461-3"/>
    </source>
</evidence>
<dbReference type="GO" id="GO:0019323">
    <property type="term" value="P:pentose catabolic process"/>
    <property type="evidence" value="ECO:0007669"/>
    <property type="project" value="UniProtKB-UniRule"/>
</dbReference>
<feature type="binding site" evidence="10 13">
    <location>
        <position position="65"/>
    </location>
    <ligand>
        <name>a divalent metal cation</name>
        <dbReference type="ChEBI" id="CHEBI:60240"/>
    </ligand>
</feature>